<keyword evidence="2" id="KW-0217">Developmental protein</keyword>
<keyword evidence="6 7" id="KW-0539">Nucleus</keyword>
<evidence type="ECO:0000256" key="7">
    <source>
        <dbReference type="PROSITE-ProRule" id="PRU00201"/>
    </source>
</evidence>
<dbReference type="InterPro" id="IPR008967">
    <property type="entry name" value="p53-like_TF_DNA-bd_sf"/>
</dbReference>
<dbReference type="GO" id="GO:0000785">
    <property type="term" value="C:chromatin"/>
    <property type="evidence" value="ECO:0007669"/>
    <property type="project" value="TreeGrafter"/>
</dbReference>
<dbReference type="GO" id="GO:0001708">
    <property type="term" value="P:cell fate specification"/>
    <property type="evidence" value="ECO:0007669"/>
    <property type="project" value="TreeGrafter"/>
</dbReference>
<dbReference type="GO" id="GO:0003007">
    <property type="term" value="P:heart morphogenesis"/>
    <property type="evidence" value="ECO:0007669"/>
    <property type="project" value="TreeGrafter"/>
</dbReference>
<evidence type="ECO:0000256" key="5">
    <source>
        <dbReference type="ARBA" id="ARBA00023163"/>
    </source>
</evidence>
<proteinExistence type="predicted"/>
<evidence type="ECO:0000256" key="4">
    <source>
        <dbReference type="ARBA" id="ARBA00023125"/>
    </source>
</evidence>
<dbReference type="STRING" id="299467.A0A443SD54"/>
<dbReference type="GO" id="GO:0001707">
    <property type="term" value="P:mesoderm formation"/>
    <property type="evidence" value="ECO:0007669"/>
    <property type="project" value="TreeGrafter"/>
</dbReference>
<keyword evidence="4 7" id="KW-0238">DNA-binding</keyword>
<dbReference type="InterPro" id="IPR018186">
    <property type="entry name" value="TF_T-box_CS"/>
</dbReference>
<dbReference type="PANTHER" id="PTHR11267:SF106">
    <property type="entry name" value="T-RELATED PROTEIN"/>
    <property type="match status" value="1"/>
</dbReference>
<dbReference type="PRINTS" id="PR00938">
    <property type="entry name" value="BRACHYURY"/>
</dbReference>
<dbReference type="GO" id="GO:0045893">
    <property type="term" value="P:positive regulation of DNA-templated transcription"/>
    <property type="evidence" value="ECO:0007669"/>
    <property type="project" value="InterPro"/>
</dbReference>
<dbReference type="PROSITE" id="PS01283">
    <property type="entry name" value="TBOX_1"/>
    <property type="match status" value="1"/>
</dbReference>
<dbReference type="VEuPathDB" id="VectorBase:LDEU006603"/>
<evidence type="ECO:0000256" key="1">
    <source>
        <dbReference type="ARBA" id="ARBA00004123"/>
    </source>
</evidence>
<accession>A0A443SD54</accession>
<evidence type="ECO:0000256" key="8">
    <source>
        <dbReference type="SAM" id="MobiDB-lite"/>
    </source>
</evidence>
<sequence length="300" mass="34684">MDTNGILSVVENGLIHYRQLIKHRDDFFHKDAIHVTLQDVDLWEKFSAVTNEMIVTKSGRRMFPVVRCAIEGLQEHDMYSIDIEFVQIGSHRWKYMNGDWVAGGKAEPHPSHCVYTHPESPNFGSHWMKEAVSFSKVKLTNKPNPQEGQVVLNSLHKYEPRVHIVKVAHQNMQRKVLTYRFPETQFIAVTAYQNEEVTQLKIRFNPFAKAFQDVRERPQEMVSHQTKHYQLPTSGPFLSLDSNCHNIHHDFGSTTFKNGPTNASNEYCDRYSGIRSRRGCPYSSSHHGSIVKRSPSSYRE</sequence>
<dbReference type="InterPro" id="IPR001699">
    <property type="entry name" value="TF_T-box"/>
</dbReference>
<feature type="region of interest" description="Disordered" evidence="8">
    <location>
        <begin position="278"/>
        <end position="300"/>
    </location>
</feature>
<dbReference type="PANTHER" id="PTHR11267">
    <property type="entry name" value="T-BOX PROTEIN-RELATED"/>
    <property type="match status" value="1"/>
</dbReference>
<name>A0A443SD54_9ACAR</name>
<dbReference type="AlphaFoldDB" id="A0A443SD54"/>
<dbReference type="Gene3D" id="2.60.40.820">
    <property type="entry name" value="Transcription factor, T-box"/>
    <property type="match status" value="1"/>
</dbReference>
<dbReference type="InterPro" id="IPR036960">
    <property type="entry name" value="T-box_sf"/>
</dbReference>
<feature type="domain" description="T-box" evidence="9">
    <location>
        <begin position="37"/>
        <end position="213"/>
    </location>
</feature>
<dbReference type="PROSITE" id="PS50252">
    <property type="entry name" value="TBOX_3"/>
    <property type="match status" value="1"/>
</dbReference>
<dbReference type="GO" id="GO:0005634">
    <property type="term" value="C:nucleus"/>
    <property type="evidence" value="ECO:0007669"/>
    <property type="project" value="UniProtKB-SubCell"/>
</dbReference>
<evidence type="ECO:0000313" key="11">
    <source>
        <dbReference type="Proteomes" id="UP000288716"/>
    </source>
</evidence>
<dbReference type="GO" id="GO:0000978">
    <property type="term" value="F:RNA polymerase II cis-regulatory region sequence-specific DNA binding"/>
    <property type="evidence" value="ECO:0007669"/>
    <property type="project" value="InterPro"/>
</dbReference>
<comment type="caution">
    <text evidence="7">Lacks conserved residue(s) required for the propagation of feature annotation.</text>
</comment>
<organism evidence="10 11">
    <name type="scientific">Leptotrombidium deliense</name>
    <dbReference type="NCBI Taxonomy" id="299467"/>
    <lineage>
        <taxon>Eukaryota</taxon>
        <taxon>Metazoa</taxon>
        <taxon>Ecdysozoa</taxon>
        <taxon>Arthropoda</taxon>
        <taxon>Chelicerata</taxon>
        <taxon>Arachnida</taxon>
        <taxon>Acari</taxon>
        <taxon>Acariformes</taxon>
        <taxon>Trombidiformes</taxon>
        <taxon>Prostigmata</taxon>
        <taxon>Anystina</taxon>
        <taxon>Parasitengona</taxon>
        <taxon>Trombiculoidea</taxon>
        <taxon>Trombiculidae</taxon>
        <taxon>Leptotrombidium</taxon>
    </lineage>
</organism>
<comment type="subcellular location">
    <subcellularLocation>
        <location evidence="1 7">Nucleus</location>
    </subcellularLocation>
</comment>
<dbReference type="Proteomes" id="UP000288716">
    <property type="component" value="Unassembled WGS sequence"/>
</dbReference>
<keyword evidence="3" id="KW-0805">Transcription regulation</keyword>
<dbReference type="PRINTS" id="PR00937">
    <property type="entry name" value="TBOX"/>
</dbReference>
<dbReference type="InterPro" id="IPR002070">
    <property type="entry name" value="TF_Brachyury"/>
</dbReference>
<dbReference type="CDD" id="cd20192">
    <property type="entry name" value="T-box_TBXT_TBX19-like"/>
    <property type="match status" value="1"/>
</dbReference>
<dbReference type="InterPro" id="IPR046360">
    <property type="entry name" value="T-box_DNA-bd"/>
</dbReference>
<dbReference type="SMART" id="SM00425">
    <property type="entry name" value="TBOX"/>
    <property type="match status" value="1"/>
</dbReference>
<keyword evidence="11" id="KW-1185">Reference proteome</keyword>
<evidence type="ECO:0000259" key="9">
    <source>
        <dbReference type="PROSITE" id="PS50252"/>
    </source>
</evidence>
<reference evidence="10 11" key="1">
    <citation type="journal article" date="2018" name="Gigascience">
        <title>Genomes of trombidid mites reveal novel predicted allergens and laterally-transferred genes associated with secondary metabolism.</title>
        <authorList>
            <person name="Dong X."/>
            <person name="Chaisiri K."/>
            <person name="Xia D."/>
            <person name="Armstrong S.D."/>
            <person name="Fang Y."/>
            <person name="Donnelly M.J."/>
            <person name="Kadowaki T."/>
            <person name="McGarry J.W."/>
            <person name="Darby A.C."/>
            <person name="Makepeace B.L."/>
        </authorList>
    </citation>
    <scope>NUCLEOTIDE SEQUENCE [LARGE SCALE GENOMIC DNA]</scope>
    <source>
        <strain evidence="10">UoL-UT</strain>
    </source>
</reference>
<evidence type="ECO:0000256" key="3">
    <source>
        <dbReference type="ARBA" id="ARBA00023015"/>
    </source>
</evidence>
<comment type="caution">
    <text evidence="10">The sequence shown here is derived from an EMBL/GenBank/DDBJ whole genome shotgun (WGS) entry which is preliminary data.</text>
</comment>
<evidence type="ECO:0000313" key="10">
    <source>
        <dbReference type="EMBL" id="RWS25437.1"/>
    </source>
</evidence>
<evidence type="ECO:0000256" key="6">
    <source>
        <dbReference type="ARBA" id="ARBA00023242"/>
    </source>
</evidence>
<dbReference type="GO" id="GO:0000981">
    <property type="term" value="F:DNA-binding transcription factor activity, RNA polymerase II-specific"/>
    <property type="evidence" value="ECO:0007669"/>
    <property type="project" value="TreeGrafter"/>
</dbReference>
<dbReference type="OrthoDB" id="7442607at2759"/>
<keyword evidence="5" id="KW-0804">Transcription</keyword>
<dbReference type="Pfam" id="PF00907">
    <property type="entry name" value="T-box"/>
    <property type="match status" value="1"/>
</dbReference>
<dbReference type="EMBL" id="NCKV01003710">
    <property type="protein sequence ID" value="RWS25437.1"/>
    <property type="molecule type" value="Genomic_DNA"/>
</dbReference>
<gene>
    <name evidence="10" type="ORF">B4U80_02397</name>
</gene>
<evidence type="ECO:0000256" key="2">
    <source>
        <dbReference type="ARBA" id="ARBA00022473"/>
    </source>
</evidence>
<dbReference type="SUPFAM" id="SSF49417">
    <property type="entry name" value="p53-like transcription factors"/>
    <property type="match status" value="1"/>
</dbReference>
<protein>
    <submittedName>
        <fullName evidence="10">T-related protein-like isoform X1</fullName>
    </submittedName>
</protein>